<dbReference type="Pfam" id="PF00504">
    <property type="entry name" value="Chloroa_b-bind"/>
    <property type="match status" value="1"/>
</dbReference>
<dbReference type="OrthoDB" id="513190at2759"/>
<proteinExistence type="inferred from homology"/>
<comment type="subcellular location">
    <subcellularLocation>
        <location evidence="1">Membrane</location>
        <topology evidence="1">Multi-pass membrane protein</topology>
    </subcellularLocation>
    <subcellularLocation>
        <location evidence="2">Plastid</location>
        <location evidence="2">Chloroplast</location>
    </subcellularLocation>
</comment>
<dbReference type="EMBL" id="DF237160">
    <property type="protein sequence ID" value="GAQ84898.1"/>
    <property type="molecule type" value="Genomic_DNA"/>
</dbReference>
<dbReference type="AlphaFoldDB" id="A0A1Y1I9X0"/>
<dbReference type="STRING" id="105231.A0A1Y1I9X0"/>
<keyword evidence="11" id="KW-1185">Reference proteome</keyword>
<evidence type="ECO:0000256" key="5">
    <source>
        <dbReference type="ARBA" id="ARBA00022692"/>
    </source>
</evidence>
<dbReference type="InterPro" id="IPR022796">
    <property type="entry name" value="Chloroa_b-bind"/>
</dbReference>
<feature type="region of interest" description="Disordered" evidence="9">
    <location>
        <begin position="82"/>
        <end position="106"/>
    </location>
</feature>
<dbReference type="Proteomes" id="UP000054558">
    <property type="component" value="Unassembled WGS sequence"/>
</dbReference>
<dbReference type="Gene3D" id="1.10.3460.10">
    <property type="entry name" value="Chlorophyll a/b binding protein domain"/>
    <property type="match status" value="1"/>
</dbReference>
<evidence type="ECO:0000256" key="3">
    <source>
        <dbReference type="ARBA" id="ARBA00022528"/>
    </source>
</evidence>
<dbReference type="GO" id="GO:0009507">
    <property type="term" value="C:chloroplast"/>
    <property type="evidence" value="ECO:0007669"/>
    <property type="project" value="UniProtKB-SubCell"/>
</dbReference>
<evidence type="ECO:0000313" key="11">
    <source>
        <dbReference type="Proteomes" id="UP000054558"/>
    </source>
</evidence>
<dbReference type="GO" id="GO:0016020">
    <property type="term" value="C:membrane"/>
    <property type="evidence" value="ECO:0007669"/>
    <property type="project" value="UniProtKB-SubCell"/>
</dbReference>
<protein>
    <submittedName>
        <fullName evidence="10">Early light-induced protein</fullName>
    </submittedName>
</protein>
<evidence type="ECO:0000256" key="1">
    <source>
        <dbReference type="ARBA" id="ARBA00004141"/>
    </source>
</evidence>
<accession>A0A1Y1I9X0</accession>
<dbReference type="SUPFAM" id="SSF103511">
    <property type="entry name" value="Chlorophyll a-b binding protein"/>
    <property type="match status" value="1"/>
</dbReference>
<keyword evidence="5" id="KW-0812">Transmembrane</keyword>
<comment type="similarity">
    <text evidence="8">Belongs to the ELIP/psbS family.</text>
</comment>
<sequence length="235" mass="25006">MASSVMSPAASLSAGVNARLASSRTASTSAPTTALLTPSSFLGSARFSAAKSGVSRRSTGVCRAEQSTPEKVREQILEKVDQHDAKERESPGFAPAPGVFPRPERERRPEFGNIEFGNLMAFDGPGPETINGRLAMLGMVYAFFNERFTGLPVGSQVALGPGLAGFIFVAQVFTWASLVPLASGLSPDSVRGGPFGIFRAKAERWNGRLAMLGFTALLLTELYTQSPVFLSWPFA</sequence>
<evidence type="ECO:0000256" key="9">
    <source>
        <dbReference type="SAM" id="MobiDB-lite"/>
    </source>
</evidence>
<keyword evidence="4" id="KW-0934">Plastid</keyword>
<evidence type="ECO:0000256" key="2">
    <source>
        <dbReference type="ARBA" id="ARBA00004229"/>
    </source>
</evidence>
<feature type="compositionally biased region" description="Low complexity" evidence="9">
    <location>
        <begin position="18"/>
        <end position="34"/>
    </location>
</feature>
<evidence type="ECO:0000256" key="8">
    <source>
        <dbReference type="ARBA" id="ARBA00037956"/>
    </source>
</evidence>
<name>A0A1Y1I9X0_KLENI</name>
<evidence type="ECO:0000256" key="6">
    <source>
        <dbReference type="ARBA" id="ARBA00022989"/>
    </source>
</evidence>
<feature type="region of interest" description="Disordered" evidence="9">
    <location>
        <begin position="1"/>
        <end position="34"/>
    </location>
</feature>
<dbReference type="PANTHER" id="PTHR14154">
    <property type="entry name" value="UPF0041 BRAIN PROTEIN 44-RELATED"/>
    <property type="match status" value="1"/>
</dbReference>
<gene>
    <name evidence="10" type="ORF">KFL_002110160</name>
</gene>
<reference evidence="10 11" key="1">
    <citation type="journal article" date="2014" name="Nat. Commun.">
        <title>Klebsormidium flaccidum genome reveals primary factors for plant terrestrial adaptation.</title>
        <authorList>
            <person name="Hori K."/>
            <person name="Maruyama F."/>
            <person name="Fujisawa T."/>
            <person name="Togashi T."/>
            <person name="Yamamoto N."/>
            <person name="Seo M."/>
            <person name="Sato S."/>
            <person name="Yamada T."/>
            <person name="Mori H."/>
            <person name="Tajima N."/>
            <person name="Moriyama T."/>
            <person name="Ikeuchi M."/>
            <person name="Watanabe M."/>
            <person name="Wada H."/>
            <person name="Kobayashi K."/>
            <person name="Saito M."/>
            <person name="Masuda T."/>
            <person name="Sasaki-Sekimoto Y."/>
            <person name="Mashiguchi K."/>
            <person name="Awai K."/>
            <person name="Shimojima M."/>
            <person name="Masuda S."/>
            <person name="Iwai M."/>
            <person name="Nobusawa T."/>
            <person name="Narise T."/>
            <person name="Kondo S."/>
            <person name="Saito H."/>
            <person name="Sato R."/>
            <person name="Murakawa M."/>
            <person name="Ihara Y."/>
            <person name="Oshima-Yamada Y."/>
            <person name="Ohtaka K."/>
            <person name="Satoh M."/>
            <person name="Sonobe K."/>
            <person name="Ishii M."/>
            <person name="Ohtani R."/>
            <person name="Kanamori-Sato M."/>
            <person name="Honoki R."/>
            <person name="Miyazaki D."/>
            <person name="Mochizuki H."/>
            <person name="Umetsu J."/>
            <person name="Higashi K."/>
            <person name="Shibata D."/>
            <person name="Kamiya Y."/>
            <person name="Sato N."/>
            <person name="Nakamura Y."/>
            <person name="Tabata S."/>
            <person name="Ida S."/>
            <person name="Kurokawa K."/>
            <person name="Ohta H."/>
        </authorList>
    </citation>
    <scope>NUCLEOTIDE SEQUENCE [LARGE SCALE GENOMIC DNA]</scope>
    <source>
        <strain evidence="10 11">NIES-2285</strain>
    </source>
</reference>
<organism evidence="10 11">
    <name type="scientific">Klebsormidium nitens</name>
    <name type="common">Green alga</name>
    <name type="synonym">Ulothrix nitens</name>
    <dbReference type="NCBI Taxonomy" id="105231"/>
    <lineage>
        <taxon>Eukaryota</taxon>
        <taxon>Viridiplantae</taxon>
        <taxon>Streptophyta</taxon>
        <taxon>Klebsormidiophyceae</taxon>
        <taxon>Klebsormidiales</taxon>
        <taxon>Klebsormidiaceae</taxon>
        <taxon>Klebsormidium</taxon>
    </lineage>
</organism>
<dbReference type="OMA" id="ACTWHRA"/>
<evidence type="ECO:0000256" key="7">
    <source>
        <dbReference type="ARBA" id="ARBA00023136"/>
    </source>
</evidence>
<keyword evidence="6" id="KW-1133">Transmembrane helix</keyword>
<keyword evidence="3" id="KW-0150">Chloroplast</keyword>
<keyword evidence="7" id="KW-0472">Membrane</keyword>
<evidence type="ECO:0000313" key="10">
    <source>
        <dbReference type="EMBL" id="GAQ84898.1"/>
    </source>
</evidence>
<evidence type="ECO:0000256" key="4">
    <source>
        <dbReference type="ARBA" id="ARBA00022640"/>
    </source>
</evidence>